<dbReference type="EMBL" id="CP012332">
    <property type="protein sequence ID" value="AKU93225.1"/>
    <property type="molecule type" value="Genomic_DNA"/>
</dbReference>
<dbReference type="OrthoDB" id="25607at2"/>
<protein>
    <submittedName>
        <fullName evidence="4">Phosphoserine phosphatase</fullName>
    </submittedName>
</protein>
<keyword evidence="2" id="KW-0378">Hydrolase</keyword>
<dbReference type="STRING" id="1391653.AKJ08_3612"/>
<dbReference type="Gene3D" id="1.20.1440.100">
    <property type="entry name" value="SG protein - dephosphorylation function"/>
    <property type="match status" value="1"/>
</dbReference>
<name>A0A0K1PI78_9BACT</name>
<keyword evidence="1" id="KW-0479">Metal-binding</keyword>
<dbReference type="Pfam" id="PF12710">
    <property type="entry name" value="HAD"/>
    <property type="match status" value="1"/>
</dbReference>
<accession>A0A0K1PI78</accession>
<proteinExistence type="predicted"/>
<dbReference type="PANTHER" id="PTHR43344:SF13">
    <property type="entry name" value="PHOSPHATASE RV3661-RELATED"/>
    <property type="match status" value="1"/>
</dbReference>
<evidence type="ECO:0000256" key="2">
    <source>
        <dbReference type="ARBA" id="ARBA00022801"/>
    </source>
</evidence>
<dbReference type="InterPro" id="IPR006385">
    <property type="entry name" value="HAD_hydro_SerB1"/>
</dbReference>
<dbReference type="PROSITE" id="PS01228">
    <property type="entry name" value="COF_1"/>
    <property type="match status" value="1"/>
</dbReference>
<evidence type="ECO:0000313" key="5">
    <source>
        <dbReference type="Proteomes" id="UP000055590"/>
    </source>
</evidence>
<dbReference type="Proteomes" id="UP000055590">
    <property type="component" value="Chromosome"/>
</dbReference>
<dbReference type="AlphaFoldDB" id="A0A0K1PI78"/>
<evidence type="ECO:0000256" key="3">
    <source>
        <dbReference type="ARBA" id="ARBA00022842"/>
    </source>
</evidence>
<dbReference type="SUPFAM" id="SSF56784">
    <property type="entry name" value="HAD-like"/>
    <property type="match status" value="1"/>
</dbReference>
<reference evidence="4 5" key="1">
    <citation type="submission" date="2015-08" db="EMBL/GenBank/DDBJ databases">
        <authorList>
            <person name="Babu N.S."/>
            <person name="Beckwith C.J."/>
            <person name="Beseler K.G."/>
            <person name="Brison A."/>
            <person name="Carone J.V."/>
            <person name="Caskin T.P."/>
            <person name="Diamond M."/>
            <person name="Durham M.E."/>
            <person name="Foxe J.M."/>
            <person name="Go M."/>
            <person name="Henderson B.A."/>
            <person name="Jones I.B."/>
            <person name="McGettigan J.A."/>
            <person name="Micheletti S.J."/>
            <person name="Nasrallah M.E."/>
            <person name="Ortiz D."/>
            <person name="Piller C.R."/>
            <person name="Privatt S.R."/>
            <person name="Schneider S.L."/>
            <person name="Sharp S."/>
            <person name="Smith T.C."/>
            <person name="Stanton J.D."/>
            <person name="Ullery H.E."/>
            <person name="Wilson R.J."/>
            <person name="Serrano M.G."/>
            <person name="Buck G."/>
            <person name="Lee V."/>
            <person name="Wang Y."/>
            <person name="Carvalho R."/>
            <person name="Voegtly L."/>
            <person name="Shi R."/>
            <person name="Duckworth R."/>
            <person name="Johnson A."/>
            <person name="Loviza R."/>
            <person name="Walstead R."/>
            <person name="Shah Z."/>
            <person name="Kiflezghi M."/>
            <person name="Wade K."/>
            <person name="Ball S.L."/>
            <person name="Bradley K.W."/>
            <person name="Asai D.J."/>
            <person name="Bowman C.A."/>
            <person name="Russell D.A."/>
            <person name="Pope W.H."/>
            <person name="Jacobs-Sera D."/>
            <person name="Hendrix R.W."/>
            <person name="Hatfull G.F."/>
        </authorList>
    </citation>
    <scope>NUCLEOTIDE SEQUENCE [LARGE SCALE GENOMIC DNA]</scope>
    <source>
        <strain evidence="4 5">DSM 27710</strain>
    </source>
</reference>
<dbReference type="GO" id="GO:0016787">
    <property type="term" value="F:hydrolase activity"/>
    <property type="evidence" value="ECO:0007669"/>
    <property type="project" value="UniProtKB-KW"/>
</dbReference>
<dbReference type="NCBIfam" id="TIGR01488">
    <property type="entry name" value="HAD-SF-IB"/>
    <property type="match status" value="1"/>
</dbReference>
<gene>
    <name evidence="4" type="ORF">AKJ08_3612</name>
</gene>
<dbReference type="KEGG" id="vin:AKJ08_3612"/>
<dbReference type="InterPro" id="IPR050582">
    <property type="entry name" value="HAD-like_SerB"/>
</dbReference>
<sequence length="237" mass="26252">MHAHHAHRTEPSPAPSPKRAAAFYDVDGTLVSTNVVHAFGYYAANRGRIVESAVRTAAIVAGIPLFWAADQMSRALFNELFYKQYKGISRDRLVALSEELFEKVLKPAIYPGAMDMVQRCRETGARQVIVTGAIDHTILPLARYFGMDDVIANRLEFIDDIATGRVIKPLIAGATKAAAVRDYCADNDLDLGQCWGFCDSYADYSMLAVVGRPTAVNPDFRLKSFARSHDWPVVDLR</sequence>
<dbReference type="InterPro" id="IPR023214">
    <property type="entry name" value="HAD_sf"/>
</dbReference>
<dbReference type="PANTHER" id="PTHR43344">
    <property type="entry name" value="PHOSPHOSERINE PHOSPHATASE"/>
    <property type="match status" value="1"/>
</dbReference>
<keyword evidence="3" id="KW-0460">Magnesium</keyword>
<dbReference type="InterPro" id="IPR036412">
    <property type="entry name" value="HAD-like_sf"/>
</dbReference>
<dbReference type="NCBIfam" id="TIGR01490">
    <property type="entry name" value="HAD-SF-IB-hyp1"/>
    <property type="match status" value="1"/>
</dbReference>
<organism evidence="4 5">
    <name type="scientific">Vulgatibacter incomptus</name>
    <dbReference type="NCBI Taxonomy" id="1391653"/>
    <lineage>
        <taxon>Bacteria</taxon>
        <taxon>Pseudomonadati</taxon>
        <taxon>Myxococcota</taxon>
        <taxon>Myxococcia</taxon>
        <taxon>Myxococcales</taxon>
        <taxon>Cystobacterineae</taxon>
        <taxon>Vulgatibacteraceae</taxon>
        <taxon>Vulgatibacter</taxon>
    </lineage>
</organism>
<dbReference type="Gene3D" id="3.40.50.1000">
    <property type="entry name" value="HAD superfamily/HAD-like"/>
    <property type="match status" value="1"/>
</dbReference>
<evidence type="ECO:0000256" key="1">
    <source>
        <dbReference type="ARBA" id="ARBA00022723"/>
    </source>
</evidence>
<dbReference type="RefSeq" id="WP_050727276.1">
    <property type="nucleotide sequence ID" value="NZ_CP012332.1"/>
</dbReference>
<dbReference type="GO" id="GO:0046872">
    <property type="term" value="F:metal ion binding"/>
    <property type="evidence" value="ECO:0007669"/>
    <property type="project" value="UniProtKB-KW"/>
</dbReference>
<dbReference type="PATRIC" id="fig|1391653.3.peg.3769"/>
<keyword evidence="5" id="KW-1185">Reference proteome</keyword>
<evidence type="ECO:0000313" key="4">
    <source>
        <dbReference type="EMBL" id="AKU93225.1"/>
    </source>
</evidence>